<evidence type="ECO:0000313" key="2">
    <source>
        <dbReference type="Proteomes" id="UP001529510"/>
    </source>
</evidence>
<proteinExistence type="predicted"/>
<feature type="non-terminal residue" evidence="1">
    <location>
        <position position="1"/>
    </location>
</feature>
<dbReference type="EMBL" id="JAMKFB020000025">
    <property type="protein sequence ID" value="KAL0155916.1"/>
    <property type="molecule type" value="Genomic_DNA"/>
</dbReference>
<accession>A0ABD0N4Y5</accession>
<dbReference type="Proteomes" id="UP001529510">
    <property type="component" value="Unassembled WGS sequence"/>
</dbReference>
<reference evidence="1 2" key="1">
    <citation type="submission" date="2024-05" db="EMBL/GenBank/DDBJ databases">
        <title>Genome sequencing and assembly of Indian major carp, Cirrhinus mrigala (Hamilton, 1822).</title>
        <authorList>
            <person name="Mohindra V."/>
            <person name="Chowdhury L.M."/>
            <person name="Lal K."/>
            <person name="Jena J.K."/>
        </authorList>
    </citation>
    <scope>NUCLEOTIDE SEQUENCE [LARGE SCALE GENOMIC DNA]</scope>
    <source>
        <strain evidence="1">CM1030</strain>
        <tissue evidence="1">Blood</tissue>
    </source>
</reference>
<dbReference type="AlphaFoldDB" id="A0ABD0N4Y5"/>
<name>A0ABD0N4Y5_CIRMR</name>
<organism evidence="1 2">
    <name type="scientific">Cirrhinus mrigala</name>
    <name type="common">Mrigala</name>
    <dbReference type="NCBI Taxonomy" id="683832"/>
    <lineage>
        <taxon>Eukaryota</taxon>
        <taxon>Metazoa</taxon>
        <taxon>Chordata</taxon>
        <taxon>Craniata</taxon>
        <taxon>Vertebrata</taxon>
        <taxon>Euteleostomi</taxon>
        <taxon>Actinopterygii</taxon>
        <taxon>Neopterygii</taxon>
        <taxon>Teleostei</taxon>
        <taxon>Ostariophysi</taxon>
        <taxon>Cypriniformes</taxon>
        <taxon>Cyprinidae</taxon>
        <taxon>Labeoninae</taxon>
        <taxon>Labeonini</taxon>
        <taxon>Cirrhinus</taxon>
    </lineage>
</organism>
<keyword evidence="2" id="KW-1185">Reference proteome</keyword>
<feature type="non-terminal residue" evidence="1">
    <location>
        <position position="55"/>
    </location>
</feature>
<protein>
    <submittedName>
        <fullName evidence="1">Uncharacterized protein</fullName>
    </submittedName>
</protein>
<gene>
    <name evidence="1" type="ORF">M9458_050179</name>
</gene>
<evidence type="ECO:0000313" key="1">
    <source>
        <dbReference type="EMBL" id="KAL0155916.1"/>
    </source>
</evidence>
<sequence length="55" mass="5765">SYTATVIIEVGVLRTYTTRYRCKGPSAGAILSTKRAACAATAGHTVGVLHVAWTL</sequence>
<comment type="caution">
    <text evidence="1">The sequence shown here is derived from an EMBL/GenBank/DDBJ whole genome shotgun (WGS) entry which is preliminary data.</text>
</comment>